<organism evidence="2 3">
    <name type="scientific">Prevotella heparinolytica</name>
    <dbReference type="NCBI Taxonomy" id="28113"/>
    <lineage>
        <taxon>Bacteria</taxon>
        <taxon>Pseudomonadati</taxon>
        <taxon>Bacteroidota</taxon>
        <taxon>Bacteroidia</taxon>
        <taxon>Bacteroidales</taxon>
        <taxon>Bacteroidaceae</taxon>
        <taxon>Bacteroides</taxon>
    </lineage>
</organism>
<dbReference type="EMBL" id="CAACYH010000004">
    <property type="protein sequence ID" value="VFB15038.1"/>
    <property type="molecule type" value="Genomic_DNA"/>
</dbReference>
<dbReference type="RefSeq" id="WP_098032199.1">
    <property type="nucleotide sequence ID" value="NZ_CAACYH010000004.1"/>
</dbReference>
<evidence type="ECO:0000313" key="2">
    <source>
        <dbReference type="EMBL" id="VFB15038.1"/>
    </source>
</evidence>
<dbReference type="AlphaFoldDB" id="A0A449I6K3"/>
<proteinExistence type="predicted"/>
<dbReference type="Proteomes" id="UP000396835">
    <property type="component" value="Unassembled WGS sequence"/>
</dbReference>
<reference evidence="2 3" key="1">
    <citation type="submission" date="2019-02" db="EMBL/GenBank/DDBJ databases">
        <authorList>
            <consortium name="Pathogen Informatics"/>
        </authorList>
    </citation>
    <scope>NUCLEOTIDE SEQUENCE [LARGE SCALE GENOMIC DNA]</scope>
    <source>
        <strain evidence="2 3">3012STDY7078512</strain>
    </source>
</reference>
<feature type="region of interest" description="Disordered" evidence="1">
    <location>
        <begin position="119"/>
        <end position="139"/>
    </location>
</feature>
<sequence length="139" mass="15582">MGLTVIDLDIKNLSLEDFMRAMGYEPVDRNANLLIYESPYSTKGNIIVDTGINCWYDKEKPDKTYGGIYDLAHEITGSANRSELNLFIASEMKKVREVKMYGVTANGKEADGNIVVASPVRNANQPKPEPPKRKRGMRL</sequence>
<accession>A0A449I6K3</accession>
<gene>
    <name evidence="2" type="primary">traP_2</name>
    <name evidence="2" type="ORF">NCTC7812_02622</name>
</gene>
<evidence type="ECO:0000256" key="1">
    <source>
        <dbReference type="SAM" id="MobiDB-lite"/>
    </source>
</evidence>
<evidence type="ECO:0000313" key="3">
    <source>
        <dbReference type="Proteomes" id="UP000396835"/>
    </source>
</evidence>
<name>A0A449I6K3_9BACE</name>
<protein>
    <submittedName>
        <fullName evidence="2">Putative conjugative transposon protein traP</fullName>
    </submittedName>
</protein>
<dbReference type="OrthoDB" id="1094488at2"/>